<dbReference type="RefSeq" id="WP_167302729.1">
    <property type="nucleotide sequence ID" value="NZ_JAASQR010000002.1"/>
</dbReference>
<dbReference type="EMBL" id="JAASQR010000002">
    <property type="protein sequence ID" value="NIJ16038.1"/>
    <property type="molecule type" value="Genomic_DNA"/>
</dbReference>
<proteinExistence type="predicted"/>
<evidence type="ECO:0000313" key="1">
    <source>
        <dbReference type="EMBL" id="NIJ16038.1"/>
    </source>
</evidence>
<comment type="caution">
    <text evidence="1">The sequence shown here is derived from an EMBL/GenBank/DDBJ whole genome shotgun (WGS) entry which is preliminary data.</text>
</comment>
<dbReference type="InterPro" id="IPR046897">
    <property type="entry name" value="ABC-3C_MC6"/>
</dbReference>
<keyword evidence="2" id="KW-1185">Reference proteome</keyword>
<organism evidence="1 2">
    <name type="scientific">Sphingobium vermicomposti</name>
    <dbReference type="NCBI Taxonomy" id="529005"/>
    <lineage>
        <taxon>Bacteria</taxon>
        <taxon>Pseudomonadati</taxon>
        <taxon>Pseudomonadota</taxon>
        <taxon>Alphaproteobacteria</taxon>
        <taxon>Sphingomonadales</taxon>
        <taxon>Sphingomonadaceae</taxon>
        <taxon>Sphingobium</taxon>
    </lineage>
</organism>
<accession>A0A846M4I8</accession>
<sequence>MILPSKHIPESRSLAAIGGEILAQLEEPRAVSEIWERVVSARRAAGRGAALPYDWFILALTFLHAIFAVELSQGLIQRIEARR</sequence>
<name>A0A846M4I8_9SPHN</name>
<gene>
    <name evidence="1" type="ORF">FHS54_001004</name>
</gene>
<dbReference type="AlphaFoldDB" id="A0A846M4I8"/>
<dbReference type="Proteomes" id="UP000576821">
    <property type="component" value="Unassembled WGS sequence"/>
</dbReference>
<protein>
    <submittedName>
        <fullName evidence="1">Uncharacterized protein</fullName>
    </submittedName>
</protein>
<evidence type="ECO:0000313" key="2">
    <source>
        <dbReference type="Proteomes" id="UP000576821"/>
    </source>
</evidence>
<dbReference type="Pfam" id="PF20293">
    <property type="entry name" value="MC6"/>
    <property type="match status" value="1"/>
</dbReference>
<reference evidence="1 2" key="1">
    <citation type="submission" date="2020-03" db="EMBL/GenBank/DDBJ databases">
        <title>Genomic Encyclopedia of Type Strains, Phase IV (KMG-IV): sequencing the most valuable type-strain genomes for metagenomic binning, comparative biology and taxonomic classification.</title>
        <authorList>
            <person name="Goeker M."/>
        </authorList>
    </citation>
    <scope>NUCLEOTIDE SEQUENCE [LARGE SCALE GENOMIC DNA]</scope>
    <source>
        <strain evidence="1 2">DSM 21299</strain>
    </source>
</reference>